<gene>
    <name evidence="2" type="ORF">DK389_09615</name>
</gene>
<keyword evidence="3" id="KW-1185">Reference proteome</keyword>
<dbReference type="OrthoDB" id="7933296at2"/>
<feature type="signal peptide" evidence="1">
    <location>
        <begin position="1"/>
        <end position="19"/>
    </location>
</feature>
<dbReference type="EMBL" id="CP029550">
    <property type="protein sequence ID" value="AWN40736.1"/>
    <property type="molecule type" value="Genomic_DNA"/>
</dbReference>
<proteinExistence type="predicted"/>
<accession>A0A2U8W622</accession>
<keyword evidence="1" id="KW-0732">Signal</keyword>
<sequence>MRYSLGLLMVLAFGGLASAVEAPITIERLLGDGWEIAGYAGNLDVRTSLILFRKTDVKHLVQCSTLYDVTRSQRVVVNCYELR</sequence>
<protein>
    <submittedName>
        <fullName evidence="2">Uncharacterized protein</fullName>
    </submittedName>
</protein>
<dbReference type="Proteomes" id="UP000245926">
    <property type="component" value="Chromosome"/>
</dbReference>
<evidence type="ECO:0000313" key="3">
    <source>
        <dbReference type="Proteomes" id="UP000245926"/>
    </source>
</evidence>
<name>A0A2U8W622_9HYPH</name>
<dbReference type="RefSeq" id="WP_109889142.1">
    <property type="nucleotide sequence ID" value="NZ_CP029550.1"/>
</dbReference>
<evidence type="ECO:0000313" key="2">
    <source>
        <dbReference type="EMBL" id="AWN40736.1"/>
    </source>
</evidence>
<evidence type="ECO:0000256" key="1">
    <source>
        <dbReference type="SAM" id="SignalP"/>
    </source>
</evidence>
<dbReference type="KEGG" id="mets:DK389_09615"/>
<dbReference type="AlphaFoldDB" id="A0A2U8W622"/>
<organism evidence="2 3">
    <name type="scientific">Methylobacterium durans</name>
    <dbReference type="NCBI Taxonomy" id="2202825"/>
    <lineage>
        <taxon>Bacteria</taxon>
        <taxon>Pseudomonadati</taxon>
        <taxon>Pseudomonadota</taxon>
        <taxon>Alphaproteobacteria</taxon>
        <taxon>Hyphomicrobiales</taxon>
        <taxon>Methylobacteriaceae</taxon>
        <taxon>Methylobacterium</taxon>
    </lineage>
</organism>
<reference evidence="3" key="1">
    <citation type="submission" date="2018-05" db="EMBL/GenBank/DDBJ databases">
        <title>Complete Genome Sequence of Methylobacterium sp. 17SD2-17.</title>
        <authorList>
            <person name="Srinivasan S."/>
        </authorList>
    </citation>
    <scope>NUCLEOTIDE SEQUENCE [LARGE SCALE GENOMIC DNA]</scope>
    <source>
        <strain evidence="3">17SD2-17</strain>
    </source>
</reference>
<feature type="chain" id="PRO_5015900679" evidence="1">
    <location>
        <begin position="20"/>
        <end position="83"/>
    </location>
</feature>